<sequence>MASYVRILRPTNIIISTTTVFICTDILNALENKALLISTVLILGFLIGGANIFNDIQDKKTDNVNKPDRPIAAGHISLKAASYYSKALFILGAGMCFFLPLSAALIVWFIALPLMIIYSLKLKSVPLVGNGVIAFLLGLTFIFCGLVFGDIWPMIVPACLAFFLTFVRELTKDIEDIKGDKRAGLNTFPIVFGLNKAVQLVIVLSVTTAIFSFIPYLIKLYSVFYLLPLVFGVEVPLAVVVFLFMKSHSKSTAKKSSGLLKIATIMGIISIYTGATIGN</sequence>
<dbReference type="InterPro" id="IPR050475">
    <property type="entry name" value="Prenyltransferase_related"/>
</dbReference>
<dbReference type="GO" id="GO:0016765">
    <property type="term" value="F:transferase activity, transferring alkyl or aryl (other than methyl) groups"/>
    <property type="evidence" value="ECO:0007669"/>
    <property type="project" value="InterPro"/>
</dbReference>
<evidence type="ECO:0000256" key="2">
    <source>
        <dbReference type="ARBA" id="ARBA00022692"/>
    </source>
</evidence>
<accession>A0A381XS00</accession>
<protein>
    <recommendedName>
        <fullName evidence="7">Geranylgeranylglycerol-phosphate geranylgeranyltransferase</fullName>
    </recommendedName>
</protein>
<evidence type="ECO:0000256" key="4">
    <source>
        <dbReference type="ARBA" id="ARBA00023136"/>
    </source>
</evidence>
<dbReference type="Gene3D" id="1.20.120.1780">
    <property type="entry name" value="UbiA prenyltransferase"/>
    <property type="match status" value="1"/>
</dbReference>
<evidence type="ECO:0000256" key="1">
    <source>
        <dbReference type="ARBA" id="ARBA00004141"/>
    </source>
</evidence>
<evidence type="ECO:0000256" key="3">
    <source>
        <dbReference type="ARBA" id="ARBA00022989"/>
    </source>
</evidence>
<keyword evidence="4 5" id="KW-0472">Membrane</keyword>
<dbReference type="Gene3D" id="1.10.357.140">
    <property type="entry name" value="UbiA prenyltransferase"/>
    <property type="match status" value="1"/>
</dbReference>
<feature type="transmembrane region" description="Helical" evidence="5">
    <location>
        <begin position="224"/>
        <end position="245"/>
    </location>
</feature>
<keyword evidence="3 5" id="KW-1133">Transmembrane helix</keyword>
<feature type="transmembrane region" description="Helical" evidence="5">
    <location>
        <begin position="87"/>
        <end position="120"/>
    </location>
</feature>
<name>A0A381XS00_9ZZZZ</name>
<dbReference type="Pfam" id="PF01040">
    <property type="entry name" value="UbiA"/>
    <property type="match status" value="1"/>
</dbReference>
<feature type="transmembrane region" description="Helical" evidence="5">
    <location>
        <begin position="257"/>
        <end position="277"/>
    </location>
</feature>
<feature type="transmembrane region" description="Helical" evidence="5">
    <location>
        <begin position="197"/>
        <end position="218"/>
    </location>
</feature>
<feature type="transmembrane region" description="Helical" evidence="5">
    <location>
        <begin position="154"/>
        <end position="171"/>
    </location>
</feature>
<feature type="transmembrane region" description="Helical" evidence="5">
    <location>
        <begin position="34"/>
        <end position="53"/>
    </location>
</feature>
<gene>
    <name evidence="6" type="ORF">METZ01_LOCUS120393</name>
</gene>
<dbReference type="PANTHER" id="PTHR42723">
    <property type="entry name" value="CHLOROPHYLL SYNTHASE"/>
    <property type="match status" value="1"/>
</dbReference>
<dbReference type="InterPro" id="IPR044878">
    <property type="entry name" value="UbiA_sf"/>
</dbReference>
<evidence type="ECO:0000256" key="5">
    <source>
        <dbReference type="SAM" id="Phobius"/>
    </source>
</evidence>
<dbReference type="EMBL" id="UINC01016174">
    <property type="protein sequence ID" value="SVA67539.1"/>
    <property type="molecule type" value="Genomic_DNA"/>
</dbReference>
<evidence type="ECO:0008006" key="7">
    <source>
        <dbReference type="Google" id="ProtNLM"/>
    </source>
</evidence>
<proteinExistence type="predicted"/>
<dbReference type="PANTHER" id="PTHR42723:SF1">
    <property type="entry name" value="CHLOROPHYLL SYNTHASE, CHLOROPLASTIC"/>
    <property type="match status" value="1"/>
</dbReference>
<organism evidence="6">
    <name type="scientific">marine metagenome</name>
    <dbReference type="NCBI Taxonomy" id="408172"/>
    <lineage>
        <taxon>unclassified sequences</taxon>
        <taxon>metagenomes</taxon>
        <taxon>ecological metagenomes</taxon>
    </lineage>
</organism>
<keyword evidence="2 5" id="KW-0812">Transmembrane</keyword>
<dbReference type="CDD" id="cd13961">
    <property type="entry name" value="PT_UbiA_DGGGPS"/>
    <property type="match status" value="1"/>
</dbReference>
<dbReference type="InterPro" id="IPR000537">
    <property type="entry name" value="UbiA_prenyltransferase"/>
</dbReference>
<reference evidence="6" key="1">
    <citation type="submission" date="2018-05" db="EMBL/GenBank/DDBJ databases">
        <authorList>
            <person name="Lanie J.A."/>
            <person name="Ng W.-L."/>
            <person name="Kazmierczak K.M."/>
            <person name="Andrzejewski T.M."/>
            <person name="Davidsen T.M."/>
            <person name="Wayne K.J."/>
            <person name="Tettelin H."/>
            <person name="Glass J.I."/>
            <person name="Rusch D."/>
            <person name="Podicherti R."/>
            <person name="Tsui H.-C.T."/>
            <person name="Winkler M.E."/>
        </authorList>
    </citation>
    <scope>NUCLEOTIDE SEQUENCE</scope>
</reference>
<dbReference type="AlphaFoldDB" id="A0A381XS00"/>
<evidence type="ECO:0000313" key="6">
    <source>
        <dbReference type="EMBL" id="SVA67539.1"/>
    </source>
</evidence>
<comment type="subcellular location">
    <subcellularLocation>
        <location evidence="1">Membrane</location>
        <topology evidence="1">Multi-pass membrane protein</topology>
    </subcellularLocation>
</comment>
<feature type="transmembrane region" description="Helical" evidence="5">
    <location>
        <begin position="127"/>
        <end position="148"/>
    </location>
</feature>
<dbReference type="GO" id="GO:0016020">
    <property type="term" value="C:membrane"/>
    <property type="evidence" value="ECO:0007669"/>
    <property type="project" value="UniProtKB-SubCell"/>
</dbReference>